<name>A0A1V5MJP5_UNCT6</name>
<evidence type="ECO:0000256" key="3">
    <source>
        <dbReference type="ARBA" id="ARBA00023065"/>
    </source>
</evidence>
<dbReference type="AlphaFoldDB" id="A0A1V5MJP5"/>
<evidence type="ECO:0000256" key="4">
    <source>
        <dbReference type="SAM" id="Coils"/>
    </source>
</evidence>
<accession>A0A1V5MJP5</accession>
<comment type="caution">
    <text evidence="5">The sequence shown here is derived from an EMBL/GenBank/DDBJ whole genome shotgun (WGS) entry which is preliminary data.</text>
</comment>
<evidence type="ECO:0000256" key="1">
    <source>
        <dbReference type="ARBA" id="ARBA00005901"/>
    </source>
</evidence>
<dbReference type="Proteomes" id="UP000485484">
    <property type="component" value="Unassembled WGS sequence"/>
</dbReference>
<gene>
    <name evidence="5" type="ORF">BWY73_00331</name>
</gene>
<protein>
    <submittedName>
        <fullName evidence="5">V-type ATP synthase subunit E</fullName>
    </submittedName>
</protein>
<keyword evidence="4" id="KW-0175">Coiled coil</keyword>
<dbReference type="Gene3D" id="1.20.5.620">
    <property type="entry name" value="F1F0 ATP synthase subunit B, membrane domain"/>
    <property type="match status" value="1"/>
</dbReference>
<reference evidence="5" key="1">
    <citation type="submission" date="2017-02" db="EMBL/GenBank/DDBJ databases">
        <title>Delving into the versatile metabolic prowess of the omnipresent phylum Bacteroidetes.</title>
        <authorList>
            <person name="Nobu M.K."/>
            <person name="Mei R."/>
            <person name="Narihiro T."/>
            <person name="Kuroda K."/>
            <person name="Liu W.-T."/>
        </authorList>
    </citation>
    <scope>NUCLEOTIDE SEQUENCE</scope>
    <source>
        <strain evidence="5">ADurb.Bin417</strain>
    </source>
</reference>
<dbReference type="InterPro" id="IPR002842">
    <property type="entry name" value="ATPase_V1_Esu"/>
</dbReference>
<feature type="coiled-coil region" evidence="4">
    <location>
        <begin position="11"/>
        <end position="65"/>
    </location>
</feature>
<comment type="similarity">
    <text evidence="1">Belongs to the V-ATPase E subunit family.</text>
</comment>
<dbReference type="GO" id="GO:0046961">
    <property type="term" value="F:proton-transporting ATPase activity, rotational mechanism"/>
    <property type="evidence" value="ECO:0007669"/>
    <property type="project" value="InterPro"/>
</dbReference>
<dbReference type="EMBL" id="MWAK01000025">
    <property type="protein sequence ID" value="OPZ93419.1"/>
    <property type="molecule type" value="Genomic_DNA"/>
</dbReference>
<organism evidence="5">
    <name type="scientific">candidate division TA06 bacterium ADurb.Bin417</name>
    <dbReference type="NCBI Taxonomy" id="1852828"/>
    <lineage>
        <taxon>Bacteria</taxon>
        <taxon>Bacteria division TA06</taxon>
    </lineage>
</organism>
<evidence type="ECO:0000256" key="2">
    <source>
        <dbReference type="ARBA" id="ARBA00022448"/>
    </source>
</evidence>
<dbReference type="Pfam" id="PF01991">
    <property type="entry name" value="vATP-synt_E"/>
    <property type="match status" value="1"/>
</dbReference>
<evidence type="ECO:0000313" key="5">
    <source>
        <dbReference type="EMBL" id="OPZ93419.1"/>
    </source>
</evidence>
<sequence length="196" mass="22437">MALENLLETLLDESRRQAESIRRAAETEARRLESELRDGVRRRVAEQVESARRRFERDLEQAVSAGRLESRRTLLADKERFLRLVYQEGLKVLRSDPRRLAEFFSLQLAGLEPGDYRVEAGRDLEASLGADWFQAAAARLRPAGIRLEFSGYRDQAGLELRLQSGHAEILISPERALELQWPELEIRLAAILFPNG</sequence>
<proteinExistence type="inferred from homology"/>
<dbReference type="GO" id="GO:0033178">
    <property type="term" value="C:proton-transporting two-sector ATPase complex, catalytic domain"/>
    <property type="evidence" value="ECO:0007669"/>
    <property type="project" value="InterPro"/>
</dbReference>
<keyword evidence="2" id="KW-0813">Transport</keyword>
<keyword evidence="3" id="KW-0406">Ion transport</keyword>